<name>A0A3E0D6E8_9BACT</name>
<dbReference type="CDD" id="cd08977">
    <property type="entry name" value="SusD"/>
    <property type="match status" value="1"/>
</dbReference>
<dbReference type="Proteomes" id="UP000256405">
    <property type="component" value="Unassembled WGS sequence"/>
</dbReference>
<dbReference type="Pfam" id="PF14322">
    <property type="entry name" value="SusD-like_3"/>
    <property type="match status" value="1"/>
</dbReference>
<sequence length="494" mass="55616">MKKFIIHIFISLLGISLISCELEEEVFSNITSENFYKTPGDAETALIAAYDPVATMYNAAVHSVDFSTDQVYPRPVVARDTYALFSYDPNYSAQKSFSREFESPVQVWRSCYTGIERANWVLLKVPGILMNETRKAVILGEAHFLRAFYHWMLTKNFGEVVVKINPSESEADAYLEKSSIKEVYAQIYADLDAAILTLPAYSQQVPQFGRPSKEAALSLYAKAALYNEDYPKSLQMAESVINSGSYRLLPNIEDVFDLTKETLARVENIWSFESIRAVPGRVSQVHSLFGPPNSTGVEYGNSTFGSAFAYQKFYNSFYPLDERRKLLATSFINRSGAVVPQAGITPVTTEGVLVRKFRDPNSIGGAYETNLTIFRMADVYLIAAEAETRASGPSAKAYGYINIVRRRAKLQDLIPGLTAQQFVDAVIQERSWELFAEADRWYDLTRTGKFLTLVPLATNNVFPTRTPQAKHRYFPIPLDEIQANPKLVQNPAWE</sequence>
<organism evidence="8 9">
    <name type="scientific">Algoriphagus antarcticus</name>
    <dbReference type="NCBI Taxonomy" id="238540"/>
    <lineage>
        <taxon>Bacteria</taxon>
        <taxon>Pseudomonadati</taxon>
        <taxon>Bacteroidota</taxon>
        <taxon>Cytophagia</taxon>
        <taxon>Cytophagales</taxon>
        <taxon>Cyclobacteriaceae</taxon>
        <taxon>Algoriphagus</taxon>
    </lineage>
</organism>
<comment type="subcellular location">
    <subcellularLocation>
        <location evidence="1">Cell outer membrane</location>
    </subcellularLocation>
</comment>
<keyword evidence="5" id="KW-0998">Cell outer membrane</keyword>
<gene>
    <name evidence="8" type="ORF">C8N25_1388</name>
</gene>
<evidence type="ECO:0000259" key="6">
    <source>
        <dbReference type="Pfam" id="PF07980"/>
    </source>
</evidence>
<dbReference type="Gene3D" id="1.25.40.390">
    <property type="match status" value="1"/>
</dbReference>
<dbReference type="InterPro" id="IPR033985">
    <property type="entry name" value="SusD-like_N"/>
</dbReference>
<evidence type="ECO:0000256" key="5">
    <source>
        <dbReference type="ARBA" id="ARBA00023237"/>
    </source>
</evidence>
<dbReference type="SUPFAM" id="SSF48452">
    <property type="entry name" value="TPR-like"/>
    <property type="match status" value="1"/>
</dbReference>
<feature type="domain" description="RagB/SusD" evidence="6">
    <location>
        <begin position="342"/>
        <end position="493"/>
    </location>
</feature>
<comment type="caution">
    <text evidence="8">The sequence shown here is derived from an EMBL/GenBank/DDBJ whole genome shotgun (WGS) entry which is preliminary data.</text>
</comment>
<dbReference type="GO" id="GO:0009279">
    <property type="term" value="C:cell outer membrane"/>
    <property type="evidence" value="ECO:0007669"/>
    <property type="project" value="UniProtKB-SubCell"/>
</dbReference>
<keyword evidence="4" id="KW-0472">Membrane</keyword>
<keyword evidence="3" id="KW-0732">Signal</keyword>
<evidence type="ECO:0000256" key="4">
    <source>
        <dbReference type="ARBA" id="ARBA00023136"/>
    </source>
</evidence>
<dbReference type="AlphaFoldDB" id="A0A3E0D6E8"/>
<protein>
    <submittedName>
        <fullName evidence="8">Putative outer membrane starch-binding protein</fullName>
    </submittedName>
</protein>
<evidence type="ECO:0000313" key="9">
    <source>
        <dbReference type="Proteomes" id="UP000256405"/>
    </source>
</evidence>
<feature type="domain" description="SusD-like N-terminal" evidence="7">
    <location>
        <begin position="99"/>
        <end position="223"/>
    </location>
</feature>
<comment type="similarity">
    <text evidence="2">Belongs to the SusD family.</text>
</comment>
<proteinExistence type="inferred from homology"/>
<evidence type="ECO:0000256" key="2">
    <source>
        <dbReference type="ARBA" id="ARBA00006275"/>
    </source>
</evidence>
<dbReference type="PROSITE" id="PS51257">
    <property type="entry name" value="PROKAR_LIPOPROTEIN"/>
    <property type="match status" value="1"/>
</dbReference>
<dbReference type="InterPro" id="IPR011990">
    <property type="entry name" value="TPR-like_helical_dom_sf"/>
</dbReference>
<dbReference type="InterPro" id="IPR012944">
    <property type="entry name" value="SusD_RagB_dom"/>
</dbReference>
<dbReference type="Pfam" id="PF07980">
    <property type="entry name" value="SusD_RagB"/>
    <property type="match status" value="1"/>
</dbReference>
<dbReference type="OrthoDB" id="691907at2"/>
<evidence type="ECO:0000259" key="7">
    <source>
        <dbReference type="Pfam" id="PF14322"/>
    </source>
</evidence>
<reference evidence="8 9" key="1">
    <citation type="submission" date="2018-08" db="EMBL/GenBank/DDBJ databases">
        <title>Genomic Encyclopedia of Archaeal and Bacterial Type Strains, Phase II (KMG-II): from individual species to whole genera.</title>
        <authorList>
            <person name="Goeker M."/>
        </authorList>
    </citation>
    <scope>NUCLEOTIDE SEQUENCE [LARGE SCALE GENOMIC DNA]</scope>
    <source>
        <strain evidence="8 9">DSM 15986</strain>
    </source>
</reference>
<accession>A0A3E0D6E8</accession>
<evidence type="ECO:0000256" key="1">
    <source>
        <dbReference type="ARBA" id="ARBA00004442"/>
    </source>
</evidence>
<keyword evidence="9" id="KW-1185">Reference proteome</keyword>
<evidence type="ECO:0000313" key="8">
    <source>
        <dbReference type="EMBL" id="REG78249.1"/>
    </source>
</evidence>
<dbReference type="EMBL" id="QUNF01000038">
    <property type="protein sequence ID" value="REG78249.1"/>
    <property type="molecule type" value="Genomic_DNA"/>
</dbReference>
<dbReference type="RefSeq" id="WP_086543782.1">
    <property type="nucleotide sequence ID" value="NZ_MSSW01000090.1"/>
</dbReference>
<evidence type="ECO:0000256" key="3">
    <source>
        <dbReference type="ARBA" id="ARBA00022729"/>
    </source>
</evidence>